<evidence type="ECO:0000259" key="3">
    <source>
        <dbReference type="Pfam" id="PF14309"/>
    </source>
</evidence>
<dbReference type="InterPro" id="IPR022212">
    <property type="entry name" value="DUF3741"/>
</dbReference>
<organism evidence="4 5">
    <name type="scientific">Erythroxylum novogranatense</name>
    <dbReference type="NCBI Taxonomy" id="1862640"/>
    <lineage>
        <taxon>Eukaryota</taxon>
        <taxon>Viridiplantae</taxon>
        <taxon>Streptophyta</taxon>
        <taxon>Embryophyta</taxon>
        <taxon>Tracheophyta</taxon>
        <taxon>Spermatophyta</taxon>
        <taxon>Magnoliopsida</taxon>
        <taxon>eudicotyledons</taxon>
        <taxon>Gunneridae</taxon>
        <taxon>Pentapetalae</taxon>
        <taxon>rosids</taxon>
        <taxon>fabids</taxon>
        <taxon>Malpighiales</taxon>
        <taxon>Erythroxylaceae</taxon>
        <taxon>Erythroxylum</taxon>
    </lineage>
</organism>
<evidence type="ECO:0008006" key="6">
    <source>
        <dbReference type="Google" id="ProtNLM"/>
    </source>
</evidence>
<feature type="domain" description="DUF4378" evidence="3">
    <location>
        <begin position="634"/>
        <end position="794"/>
    </location>
</feature>
<dbReference type="Pfam" id="PF12552">
    <property type="entry name" value="DUF3741"/>
    <property type="match status" value="1"/>
</dbReference>
<dbReference type="Proteomes" id="UP001159364">
    <property type="component" value="Unassembled WGS sequence"/>
</dbReference>
<sequence>MGKNLQLSESGLSVPRSRPGCMWGILHILKYQRWHIKRRLAYKRGDGNNVKGLGNFDSRRVKLHGTARKILGALKKERQASRSSSYPERIDLMRNESFRRLEHSDDTLHANGSNDGIPRTVDDLSSHVTDQFDPVVMRSFGKQNFEDFDTECTGNHSEHTEVDNTGKLLIDQDFILGKEFSEHNLVGQTKDMLDALDMINMNKEFFLEILQDPDSSLAHHFLNEQASSTRRRYLKSPSFPSPFSSDELHSDPSKLKKSQEGIESQTKEGNLTAYRQTKLQVEPNYGQYSRSNSMPSIAAGYRTDGILKCSENPPVVKRFKNLKQKIRHAIKESKKEKHRIARDAVLHKIPHGHEFSRDLKMEDIDHIIDDSTSRDGKDIPGSSNRSNQPIPSKSKSELRCMRRTASLSESLDKYCQLYDSSLSREAKSNNSDALKLRNEYPGSPNINTPKFMGRNFSMPTMKSYFYRSEDSSEAFSPSRCRTGIDDNTSLESDCSEQRSVGYCISSENLLKLDAKGRDLGITSVSNIEPYVTAGLNSESFSDLMTEPCSVPLSDSEFQEDTSHASFSFAEAASESNLENLVHNRLGSLGDQLRESRVEAPTISQCVDDEKLEFPSKKLGDDTLHFQVDAKDKADFDYVREILELSGFTQDEELGTWHSDEQPVDPSLFQEMIDCMLLDPESSGNEEGDNFYYLLLFDLINEVLMDIYAKSYSFYPIPLSSLSKIRPMPMGQHVLKEVWGQIRWYMNSSPGHRHYLDYILSKDLAKSDGWMNLQFDMECVGLELEDMIFDDLLDELKPAQERHGQNVYTV</sequence>
<feature type="region of interest" description="Disordered" evidence="1">
    <location>
        <begin position="370"/>
        <end position="399"/>
    </location>
</feature>
<feature type="compositionally biased region" description="Polar residues" evidence="1">
    <location>
        <begin position="261"/>
        <end position="272"/>
    </location>
</feature>
<proteinExistence type="predicted"/>
<evidence type="ECO:0000313" key="4">
    <source>
        <dbReference type="EMBL" id="KAJ8747062.1"/>
    </source>
</evidence>
<dbReference type="InterPro" id="IPR025486">
    <property type="entry name" value="DUF4378"/>
</dbReference>
<dbReference type="PANTHER" id="PTHR47071:SF9">
    <property type="entry name" value="TRM32-LIKE PROTEIN (DUF3741)"/>
    <property type="match status" value="1"/>
</dbReference>
<feature type="region of interest" description="Disordered" evidence="1">
    <location>
        <begin position="428"/>
        <end position="447"/>
    </location>
</feature>
<protein>
    <recommendedName>
        <fullName evidence="6">DUF4378 domain-containing protein</fullName>
    </recommendedName>
</protein>
<dbReference type="EMBL" id="JAIWQS010000241">
    <property type="protein sequence ID" value="KAJ8747062.1"/>
    <property type="molecule type" value="Genomic_DNA"/>
</dbReference>
<feature type="compositionally biased region" description="Polar residues" evidence="1">
    <location>
        <begin position="381"/>
        <end position="393"/>
    </location>
</feature>
<gene>
    <name evidence="4" type="ORF">K2173_014440</name>
</gene>
<reference evidence="4 5" key="1">
    <citation type="submission" date="2021-09" db="EMBL/GenBank/DDBJ databases">
        <title>Genomic insights and catalytic innovation underlie evolution of tropane alkaloids biosynthesis.</title>
        <authorList>
            <person name="Wang Y.-J."/>
            <person name="Tian T."/>
            <person name="Huang J.-P."/>
            <person name="Huang S.-X."/>
        </authorList>
    </citation>
    <scope>NUCLEOTIDE SEQUENCE [LARGE SCALE GENOMIC DNA]</scope>
    <source>
        <strain evidence="4">KIB-2018</strain>
        <tissue evidence="4">Leaf</tissue>
    </source>
</reference>
<evidence type="ECO:0000259" key="2">
    <source>
        <dbReference type="Pfam" id="PF12552"/>
    </source>
</evidence>
<feature type="compositionally biased region" description="Low complexity" evidence="1">
    <location>
        <begin position="236"/>
        <end position="245"/>
    </location>
</feature>
<dbReference type="PANTHER" id="PTHR47071">
    <property type="entry name" value="PROTEIN TRM32"/>
    <property type="match status" value="1"/>
</dbReference>
<dbReference type="InterPro" id="IPR044257">
    <property type="entry name" value="TRM32-like"/>
</dbReference>
<name>A0AAV8S4R6_9ROSI</name>
<feature type="compositionally biased region" description="Basic and acidic residues" evidence="1">
    <location>
        <begin position="246"/>
        <end position="260"/>
    </location>
</feature>
<feature type="region of interest" description="Disordered" evidence="1">
    <location>
        <begin position="231"/>
        <end position="272"/>
    </location>
</feature>
<evidence type="ECO:0000256" key="1">
    <source>
        <dbReference type="SAM" id="MobiDB-lite"/>
    </source>
</evidence>
<comment type="caution">
    <text evidence="4">The sequence shown here is derived from an EMBL/GenBank/DDBJ whole genome shotgun (WGS) entry which is preliminary data.</text>
</comment>
<dbReference type="Pfam" id="PF14309">
    <property type="entry name" value="DUF4378"/>
    <property type="match status" value="1"/>
</dbReference>
<accession>A0AAV8S4R6</accession>
<keyword evidence="5" id="KW-1185">Reference proteome</keyword>
<feature type="domain" description="DUF3741" evidence="2">
    <location>
        <begin position="171"/>
        <end position="215"/>
    </location>
</feature>
<evidence type="ECO:0000313" key="5">
    <source>
        <dbReference type="Proteomes" id="UP001159364"/>
    </source>
</evidence>
<dbReference type="AlphaFoldDB" id="A0AAV8S4R6"/>